<evidence type="ECO:0000256" key="12">
    <source>
        <dbReference type="ARBA" id="ARBA00048212"/>
    </source>
</evidence>
<dbReference type="UniPathway" id="UPA00047">
    <property type="reaction ID" value="UER00058"/>
</dbReference>
<dbReference type="Gene3D" id="3.30.470.10">
    <property type="match status" value="1"/>
</dbReference>
<accession>A0A1G2A6X2</accession>
<comment type="catalytic activity">
    <reaction evidence="12 17">
        <text>L-valine + 2-oxoglutarate = 3-methyl-2-oxobutanoate + L-glutamate</text>
        <dbReference type="Rhea" id="RHEA:24813"/>
        <dbReference type="ChEBI" id="CHEBI:11851"/>
        <dbReference type="ChEBI" id="CHEBI:16810"/>
        <dbReference type="ChEBI" id="CHEBI:29985"/>
        <dbReference type="ChEBI" id="CHEBI:57762"/>
        <dbReference type="EC" id="2.6.1.42"/>
    </reaction>
</comment>
<dbReference type="InterPro" id="IPR001544">
    <property type="entry name" value="Aminotrans_IV"/>
</dbReference>
<dbReference type="InterPro" id="IPR005785">
    <property type="entry name" value="B_amino_transI"/>
</dbReference>
<dbReference type="GO" id="GO:0009097">
    <property type="term" value="P:isoleucine biosynthetic process"/>
    <property type="evidence" value="ECO:0007669"/>
    <property type="project" value="UniProtKB-UniPathway"/>
</dbReference>
<keyword evidence="8 17" id="KW-0028">Amino-acid biosynthesis</keyword>
<protein>
    <recommendedName>
        <fullName evidence="17">Branched-chain-amino-acid aminotransferase</fullName>
        <shortName evidence="17">BCAT</shortName>
        <ecNumber evidence="17">2.6.1.42</ecNumber>
    </recommendedName>
</protein>
<evidence type="ECO:0000256" key="9">
    <source>
        <dbReference type="ARBA" id="ARBA00022679"/>
    </source>
</evidence>
<proteinExistence type="inferred from homology"/>
<evidence type="ECO:0000256" key="3">
    <source>
        <dbReference type="ARBA" id="ARBA00004824"/>
    </source>
</evidence>
<comment type="catalytic activity">
    <reaction evidence="13 17">
        <text>L-isoleucine + 2-oxoglutarate = (S)-3-methyl-2-oxopentanoate + L-glutamate</text>
        <dbReference type="Rhea" id="RHEA:24801"/>
        <dbReference type="ChEBI" id="CHEBI:16810"/>
        <dbReference type="ChEBI" id="CHEBI:29985"/>
        <dbReference type="ChEBI" id="CHEBI:35146"/>
        <dbReference type="ChEBI" id="CHEBI:58045"/>
        <dbReference type="EC" id="2.6.1.42"/>
    </reaction>
</comment>
<dbReference type="EMBL" id="MHJU01000028">
    <property type="protein sequence ID" value="OGY72592.1"/>
    <property type="molecule type" value="Genomic_DNA"/>
</dbReference>
<comment type="catalytic activity">
    <reaction evidence="14 17">
        <text>L-leucine + 2-oxoglutarate = 4-methyl-2-oxopentanoate + L-glutamate</text>
        <dbReference type="Rhea" id="RHEA:18321"/>
        <dbReference type="ChEBI" id="CHEBI:16810"/>
        <dbReference type="ChEBI" id="CHEBI:17865"/>
        <dbReference type="ChEBI" id="CHEBI:29985"/>
        <dbReference type="ChEBI" id="CHEBI:57427"/>
        <dbReference type="EC" id="2.6.1.42"/>
    </reaction>
</comment>
<keyword evidence="7 17" id="KW-0032">Aminotransferase</keyword>
<comment type="cofactor">
    <cofactor evidence="1 16">
        <name>pyridoxal 5'-phosphate</name>
        <dbReference type="ChEBI" id="CHEBI:597326"/>
    </cofactor>
</comment>
<evidence type="ECO:0000256" key="11">
    <source>
        <dbReference type="ARBA" id="ARBA00023304"/>
    </source>
</evidence>
<dbReference type="PANTHER" id="PTHR42743:SF4">
    <property type="entry name" value="BRANCHED-CHAIN-AMINO-ACID AMINOTRANSFERASE-RELATED"/>
    <property type="match status" value="1"/>
</dbReference>
<comment type="pathway">
    <text evidence="5 17">Amino-acid biosynthesis; L-leucine biosynthesis; L-leucine from 3-methyl-2-oxobutanoate: step 4/4.</text>
</comment>
<keyword evidence="10 16" id="KW-0663">Pyridoxal phosphate</keyword>
<keyword evidence="11 17" id="KW-0100">Branched-chain amino acid biosynthesis</keyword>
<keyword evidence="9 17" id="KW-0808">Transferase</keyword>
<evidence type="ECO:0000256" key="15">
    <source>
        <dbReference type="RuleBase" id="RU004106"/>
    </source>
</evidence>
<dbReference type="GO" id="GO:0052655">
    <property type="term" value="F:L-valine-2-oxoglutarate transaminase activity"/>
    <property type="evidence" value="ECO:0007669"/>
    <property type="project" value="RHEA"/>
</dbReference>
<evidence type="ECO:0000256" key="16">
    <source>
        <dbReference type="RuleBase" id="RU004516"/>
    </source>
</evidence>
<comment type="pathway">
    <text evidence="3 17">Amino-acid biosynthesis; L-isoleucine biosynthesis; L-isoleucine from 2-oxobutanoate: step 4/4.</text>
</comment>
<dbReference type="UniPathway" id="UPA00048">
    <property type="reaction ID" value="UER00073"/>
</dbReference>
<evidence type="ECO:0000256" key="17">
    <source>
        <dbReference type="RuleBase" id="RU364094"/>
    </source>
</evidence>
<evidence type="ECO:0000256" key="1">
    <source>
        <dbReference type="ARBA" id="ARBA00001933"/>
    </source>
</evidence>
<name>A0A1G2A6X2_9BACT</name>
<dbReference type="Proteomes" id="UP000178315">
    <property type="component" value="Unassembled WGS sequence"/>
</dbReference>
<dbReference type="Pfam" id="PF01063">
    <property type="entry name" value="Aminotran_4"/>
    <property type="match status" value="1"/>
</dbReference>
<dbReference type="GO" id="GO:0009099">
    <property type="term" value="P:L-valine biosynthetic process"/>
    <property type="evidence" value="ECO:0007669"/>
    <property type="project" value="UniProtKB-UniPathway"/>
</dbReference>
<dbReference type="InterPro" id="IPR050571">
    <property type="entry name" value="Class-IV_PLP-Dep_Aminotrnsfr"/>
</dbReference>
<dbReference type="InterPro" id="IPR036038">
    <property type="entry name" value="Aminotransferase-like"/>
</dbReference>
<dbReference type="SUPFAM" id="SSF56752">
    <property type="entry name" value="D-aminoacid aminotransferase-like PLP-dependent enzymes"/>
    <property type="match status" value="1"/>
</dbReference>
<dbReference type="InterPro" id="IPR018300">
    <property type="entry name" value="Aminotrans_IV_CS"/>
</dbReference>
<dbReference type="GO" id="GO:0009098">
    <property type="term" value="P:L-leucine biosynthetic process"/>
    <property type="evidence" value="ECO:0007669"/>
    <property type="project" value="UniProtKB-UniPathway"/>
</dbReference>
<evidence type="ECO:0000256" key="7">
    <source>
        <dbReference type="ARBA" id="ARBA00022576"/>
    </source>
</evidence>
<dbReference type="NCBIfam" id="NF005146">
    <property type="entry name" value="PRK06606.1"/>
    <property type="match status" value="1"/>
</dbReference>
<reference evidence="18 19" key="1">
    <citation type="journal article" date="2016" name="Nat. Commun.">
        <title>Thousands of microbial genomes shed light on interconnected biogeochemical processes in an aquifer system.</title>
        <authorList>
            <person name="Anantharaman K."/>
            <person name="Brown C.T."/>
            <person name="Hug L.A."/>
            <person name="Sharon I."/>
            <person name="Castelle C.J."/>
            <person name="Probst A.J."/>
            <person name="Thomas B.C."/>
            <person name="Singh A."/>
            <person name="Wilkins M.J."/>
            <person name="Karaoz U."/>
            <person name="Brodie E.L."/>
            <person name="Williams K.H."/>
            <person name="Hubbard S.S."/>
            <person name="Banfield J.F."/>
        </authorList>
    </citation>
    <scope>NUCLEOTIDE SEQUENCE [LARGE SCALE GENOMIC DNA]</scope>
</reference>
<comment type="caution">
    <text evidence="18">The sequence shown here is derived from an EMBL/GenBank/DDBJ whole genome shotgun (WGS) entry which is preliminary data.</text>
</comment>
<dbReference type="Gene3D" id="3.20.10.10">
    <property type="entry name" value="D-amino Acid Aminotransferase, subunit A, domain 2"/>
    <property type="match status" value="1"/>
</dbReference>
<dbReference type="GO" id="GO:0052656">
    <property type="term" value="F:L-isoleucine-2-oxoglutarate transaminase activity"/>
    <property type="evidence" value="ECO:0007669"/>
    <property type="project" value="RHEA"/>
</dbReference>
<evidence type="ECO:0000256" key="5">
    <source>
        <dbReference type="ARBA" id="ARBA00005072"/>
    </source>
</evidence>
<dbReference type="InterPro" id="IPR043132">
    <property type="entry name" value="BCAT-like_C"/>
</dbReference>
<dbReference type="NCBIfam" id="TIGR01122">
    <property type="entry name" value="ilvE_I"/>
    <property type="match status" value="1"/>
</dbReference>
<evidence type="ECO:0000256" key="4">
    <source>
        <dbReference type="ARBA" id="ARBA00004931"/>
    </source>
</evidence>
<dbReference type="AlphaFoldDB" id="A0A1G2A6X2"/>
<comment type="similarity">
    <text evidence="6 15">Belongs to the class-IV pyridoxal-phosphate-dependent aminotransferase family.</text>
</comment>
<evidence type="ECO:0000313" key="19">
    <source>
        <dbReference type="Proteomes" id="UP000178315"/>
    </source>
</evidence>
<dbReference type="GO" id="GO:0052654">
    <property type="term" value="F:L-leucine-2-oxoglutarate transaminase activity"/>
    <property type="evidence" value="ECO:0007669"/>
    <property type="project" value="RHEA"/>
</dbReference>
<evidence type="ECO:0000256" key="10">
    <source>
        <dbReference type="ARBA" id="ARBA00022898"/>
    </source>
</evidence>
<evidence type="ECO:0000313" key="18">
    <source>
        <dbReference type="EMBL" id="OGY72592.1"/>
    </source>
</evidence>
<dbReference type="PROSITE" id="PS00770">
    <property type="entry name" value="AA_TRANSFER_CLASS_4"/>
    <property type="match status" value="1"/>
</dbReference>
<dbReference type="EC" id="2.6.1.42" evidence="17"/>
<evidence type="ECO:0000256" key="13">
    <source>
        <dbReference type="ARBA" id="ARBA00048798"/>
    </source>
</evidence>
<evidence type="ECO:0000256" key="14">
    <source>
        <dbReference type="ARBA" id="ARBA00049229"/>
    </source>
</evidence>
<dbReference type="CDD" id="cd00449">
    <property type="entry name" value="PLPDE_IV"/>
    <property type="match status" value="1"/>
</dbReference>
<comment type="function">
    <text evidence="2 17">Acts on leucine, isoleucine and valine.</text>
</comment>
<comment type="pathway">
    <text evidence="4 17">Amino-acid biosynthesis; L-valine biosynthesis; L-valine from pyruvate: step 4/4.</text>
</comment>
<dbReference type="FunFam" id="3.20.10.10:FF:000002">
    <property type="entry name" value="D-alanine aminotransferase"/>
    <property type="match status" value="1"/>
</dbReference>
<dbReference type="PANTHER" id="PTHR42743">
    <property type="entry name" value="AMINO-ACID AMINOTRANSFERASE"/>
    <property type="match status" value="1"/>
</dbReference>
<dbReference type="InterPro" id="IPR043131">
    <property type="entry name" value="BCAT-like_N"/>
</dbReference>
<evidence type="ECO:0000256" key="6">
    <source>
        <dbReference type="ARBA" id="ARBA00009320"/>
    </source>
</evidence>
<gene>
    <name evidence="17" type="primary">ilvE</name>
    <name evidence="18" type="ORF">A3H61_01120</name>
</gene>
<dbReference type="UniPathway" id="UPA00049">
    <property type="reaction ID" value="UER00062"/>
</dbReference>
<sequence length="302" mass="33758">MEYVFFKNKIIKEEKARVPLATHALQYGTGVFEGIRGYWNKNEKAIYLFQPLEHFARLLQSSKIMGWSAIYSPDEMVEFARTLVSKNNPASDIYIRPFIFQASTKLGPLLGDELQPTLAMYLVPIGEYFSTSKGLKGRVVSWRRLDDSVIPPRAKVSGTYVNSALARTEAQECGADEAIFLNHDGHVSEASSANIFIARSGVLITPPPSANILEGITRALVMEIARELGISVIERDIDRSELYIADEVFLTGTACQIVYFSAIDGKKIGSGRVGQIVKRLQEIYFKTVHNELPEYASWLVKV</sequence>
<organism evidence="18 19">
    <name type="scientific">Candidatus Jacksonbacteria bacterium RIFCSPLOWO2_02_FULL_44_20</name>
    <dbReference type="NCBI Taxonomy" id="1798460"/>
    <lineage>
        <taxon>Bacteria</taxon>
        <taxon>Candidatus Jacksoniibacteriota</taxon>
    </lineage>
</organism>
<evidence type="ECO:0000256" key="2">
    <source>
        <dbReference type="ARBA" id="ARBA00003109"/>
    </source>
</evidence>
<evidence type="ECO:0000256" key="8">
    <source>
        <dbReference type="ARBA" id="ARBA00022605"/>
    </source>
</evidence>